<sequence>MKVTGRITPEVRYVTVQPEAVQYKVGDTIDLTGKNRWIKDDTDHGKSSGTWR</sequence>
<accession>A0ABN0WLT5</accession>
<organism evidence="1 2">
    <name type="scientific">Actinoallomurus spadix</name>
    <dbReference type="NCBI Taxonomy" id="79912"/>
    <lineage>
        <taxon>Bacteria</taxon>
        <taxon>Bacillati</taxon>
        <taxon>Actinomycetota</taxon>
        <taxon>Actinomycetes</taxon>
        <taxon>Streptosporangiales</taxon>
        <taxon>Thermomonosporaceae</taxon>
        <taxon>Actinoallomurus</taxon>
    </lineage>
</organism>
<proteinExistence type="predicted"/>
<dbReference type="Proteomes" id="UP001501822">
    <property type="component" value="Unassembled WGS sequence"/>
</dbReference>
<keyword evidence="2" id="KW-1185">Reference proteome</keyword>
<dbReference type="RefSeq" id="WP_252798603.1">
    <property type="nucleotide sequence ID" value="NZ_BAAABM010000029.1"/>
</dbReference>
<protein>
    <submittedName>
        <fullName evidence="1">Uncharacterized protein</fullName>
    </submittedName>
</protein>
<reference evidence="1 2" key="1">
    <citation type="journal article" date="2019" name="Int. J. Syst. Evol. Microbiol.">
        <title>The Global Catalogue of Microorganisms (GCM) 10K type strain sequencing project: providing services to taxonomists for standard genome sequencing and annotation.</title>
        <authorList>
            <consortium name="The Broad Institute Genomics Platform"/>
            <consortium name="The Broad Institute Genome Sequencing Center for Infectious Disease"/>
            <person name="Wu L."/>
            <person name="Ma J."/>
        </authorList>
    </citation>
    <scope>NUCLEOTIDE SEQUENCE [LARGE SCALE GENOMIC DNA]</scope>
    <source>
        <strain evidence="1 2">JCM 3146</strain>
    </source>
</reference>
<evidence type="ECO:0000313" key="1">
    <source>
        <dbReference type="EMBL" id="GAA0341441.1"/>
    </source>
</evidence>
<name>A0ABN0WLT5_9ACTN</name>
<gene>
    <name evidence="1" type="ORF">GCM10010151_33730</name>
</gene>
<dbReference type="EMBL" id="BAAABM010000029">
    <property type="protein sequence ID" value="GAA0341441.1"/>
    <property type="molecule type" value="Genomic_DNA"/>
</dbReference>
<comment type="caution">
    <text evidence="1">The sequence shown here is derived from an EMBL/GenBank/DDBJ whole genome shotgun (WGS) entry which is preliminary data.</text>
</comment>
<evidence type="ECO:0000313" key="2">
    <source>
        <dbReference type="Proteomes" id="UP001501822"/>
    </source>
</evidence>